<evidence type="ECO:0000313" key="2">
    <source>
        <dbReference type="Proteomes" id="UP000565441"/>
    </source>
</evidence>
<organism evidence="1 2">
    <name type="scientific">Tricholomella constricta</name>
    <dbReference type="NCBI Taxonomy" id="117010"/>
    <lineage>
        <taxon>Eukaryota</taxon>
        <taxon>Fungi</taxon>
        <taxon>Dikarya</taxon>
        <taxon>Basidiomycota</taxon>
        <taxon>Agaricomycotina</taxon>
        <taxon>Agaricomycetes</taxon>
        <taxon>Agaricomycetidae</taxon>
        <taxon>Agaricales</taxon>
        <taxon>Tricholomatineae</taxon>
        <taxon>Lyophyllaceae</taxon>
        <taxon>Tricholomella</taxon>
    </lineage>
</organism>
<evidence type="ECO:0000313" key="1">
    <source>
        <dbReference type="EMBL" id="KAF5372691.1"/>
    </source>
</evidence>
<evidence type="ECO:0008006" key="3">
    <source>
        <dbReference type="Google" id="ProtNLM"/>
    </source>
</evidence>
<dbReference type="EMBL" id="JAACJP010000042">
    <property type="protein sequence ID" value="KAF5372691.1"/>
    <property type="molecule type" value="Genomic_DNA"/>
</dbReference>
<accession>A0A8H5GWQ2</accession>
<dbReference type="SUPFAM" id="SSF81383">
    <property type="entry name" value="F-box domain"/>
    <property type="match status" value="1"/>
</dbReference>
<dbReference type="Gene3D" id="3.80.10.10">
    <property type="entry name" value="Ribonuclease Inhibitor"/>
    <property type="match status" value="1"/>
</dbReference>
<reference evidence="1 2" key="1">
    <citation type="journal article" date="2020" name="ISME J.">
        <title>Uncovering the hidden diversity of litter-decomposition mechanisms in mushroom-forming fungi.</title>
        <authorList>
            <person name="Floudas D."/>
            <person name="Bentzer J."/>
            <person name="Ahren D."/>
            <person name="Johansson T."/>
            <person name="Persson P."/>
            <person name="Tunlid A."/>
        </authorList>
    </citation>
    <scope>NUCLEOTIDE SEQUENCE [LARGE SCALE GENOMIC DNA]</scope>
    <source>
        <strain evidence="1 2">CBS 661.87</strain>
    </source>
</reference>
<dbReference type="InterPro" id="IPR032675">
    <property type="entry name" value="LRR_dom_sf"/>
</dbReference>
<name>A0A8H5GWQ2_9AGAR</name>
<dbReference type="SUPFAM" id="SSF52047">
    <property type="entry name" value="RNI-like"/>
    <property type="match status" value="1"/>
</dbReference>
<dbReference type="AlphaFoldDB" id="A0A8H5GWQ2"/>
<dbReference type="InterPro" id="IPR036047">
    <property type="entry name" value="F-box-like_dom_sf"/>
</dbReference>
<gene>
    <name evidence="1" type="ORF">D9615_009878</name>
</gene>
<comment type="caution">
    <text evidence="1">The sequence shown here is derived from an EMBL/GenBank/DDBJ whole genome shotgun (WGS) entry which is preliminary data.</text>
</comment>
<sequence>MSPIHQGLSSLTLLDATSSISRAPSPQTPRECDIKLPIELWLEILSYTATPSIRAVTLTCSSLRWVAQPLLFKIFVVHLHTPTSQSSSNRRDSHPTNTRARLAALHYPHIVSAITEMRLIPSAPAALEPTRNQGPQSPLSADSDLVNTIFTALPSLVNLRRLVCHDVVFTKENLSALARLPHLKDLELQSCVTTCTPDEFPNFSKVPLEKLIFDYPYNSLDYFRNSRFLALFLQSRKLKRIFAGPANDILFAITETSPPPSLLSLEVPVSCVASPLFVQTLASCPSVQELSLYMAIGNTHLPPLEFLPPDVLPNLRSYRGPRTYAPWFTRDRDVTNVEFSLPARPNDLCTTLMALANEIESLSCKVDSLDATLLRTIHTTFPSLKHLAISGVAIDIDCLSSVLAIAKVHRGLTSIQISVQTGEPRLTNSWGATVAKMFLSRLTRAYPALQRAKLVYQPQVSAVWNRPSKKQQPAVVVDTSELRIEKQEELMQTNAIWDMLRFK</sequence>
<proteinExistence type="predicted"/>
<protein>
    <recommendedName>
        <fullName evidence="3">F-box domain-containing protein</fullName>
    </recommendedName>
</protein>
<keyword evidence="2" id="KW-1185">Reference proteome</keyword>
<dbReference type="OrthoDB" id="2886535at2759"/>
<dbReference type="CDD" id="cd09917">
    <property type="entry name" value="F-box_SF"/>
    <property type="match status" value="1"/>
</dbReference>
<dbReference type="Proteomes" id="UP000565441">
    <property type="component" value="Unassembled WGS sequence"/>
</dbReference>